<reference evidence="2 3" key="1">
    <citation type="submission" date="2020-04" db="EMBL/GenBank/DDBJ databases">
        <authorList>
            <consortium name="Desulfovibrio sp. FSS-1 genome sequencing consortium"/>
            <person name="Shimoshige H."/>
            <person name="Kobayashi H."/>
            <person name="Maekawa T."/>
        </authorList>
    </citation>
    <scope>NUCLEOTIDE SEQUENCE [LARGE SCALE GENOMIC DNA]</scope>
    <source>
        <strain evidence="2 3">SIID29052-01</strain>
    </source>
</reference>
<dbReference type="NCBIfam" id="NF045666">
    <property type="entry name" value="DVU1553_fam_AMP"/>
    <property type="match status" value="1"/>
</dbReference>
<keyword evidence="2" id="KW-0436">Ligase</keyword>
<evidence type="ECO:0000259" key="1">
    <source>
        <dbReference type="Pfam" id="PF00501"/>
    </source>
</evidence>
<reference evidence="2 3" key="2">
    <citation type="submission" date="2020-05" db="EMBL/GenBank/DDBJ databases">
        <title>Draft genome sequence of Desulfovibrio sp. strainFSS-1.</title>
        <authorList>
            <person name="Shimoshige H."/>
            <person name="Kobayashi H."/>
            <person name="Maekawa T."/>
        </authorList>
    </citation>
    <scope>NUCLEOTIDE SEQUENCE [LARGE SCALE GENOMIC DNA]</scope>
    <source>
        <strain evidence="2 3">SIID29052-01</strain>
    </source>
</reference>
<dbReference type="InterPro" id="IPR000873">
    <property type="entry name" value="AMP-dep_synth/lig_dom"/>
</dbReference>
<dbReference type="PANTHER" id="PTHR43845:SF1">
    <property type="entry name" value="BLR5969 PROTEIN"/>
    <property type="match status" value="1"/>
</dbReference>
<accession>A0A6V8LRG3</accession>
<dbReference type="Proteomes" id="UP000494245">
    <property type="component" value="Unassembled WGS sequence"/>
</dbReference>
<dbReference type="AlphaFoldDB" id="A0A6V8LRG3"/>
<evidence type="ECO:0000313" key="2">
    <source>
        <dbReference type="EMBL" id="GFK92187.1"/>
    </source>
</evidence>
<keyword evidence="3" id="KW-1185">Reference proteome</keyword>
<dbReference type="EC" id="6.2.1.30" evidence="2"/>
<feature type="domain" description="AMP-dependent synthetase/ligase" evidence="1">
    <location>
        <begin position="89"/>
        <end position="284"/>
    </location>
</feature>
<dbReference type="Gene3D" id="3.40.50.12780">
    <property type="entry name" value="N-terminal domain of ligase-like"/>
    <property type="match status" value="1"/>
</dbReference>
<organism evidence="2 3">
    <name type="scientific">Fundidesulfovibrio magnetotacticus</name>
    <dbReference type="NCBI Taxonomy" id="2730080"/>
    <lineage>
        <taxon>Bacteria</taxon>
        <taxon>Pseudomonadati</taxon>
        <taxon>Thermodesulfobacteriota</taxon>
        <taxon>Desulfovibrionia</taxon>
        <taxon>Desulfovibrionales</taxon>
        <taxon>Desulfovibrionaceae</taxon>
        <taxon>Fundidesulfovibrio</taxon>
    </lineage>
</organism>
<dbReference type="SUPFAM" id="SSF56801">
    <property type="entry name" value="Acetyl-CoA synthetase-like"/>
    <property type="match status" value="1"/>
</dbReference>
<dbReference type="Pfam" id="PF00501">
    <property type="entry name" value="AMP-binding"/>
    <property type="match status" value="1"/>
</dbReference>
<dbReference type="InterPro" id="IPR042099">
    <property type="entry name" value="ANL_N_sf"/>
</dbReference>
<gene>
    <name evidence="2" type="primary">paaK_1</name>
    <name evidence="2" type="ORF">NNJEOMEG_00008</name>
</gene>
<dbReference type="RefSeq" id="WP_173080094.1">
    <property type="nucleotide sequence ID" value="NZ_BLTE01000001.1"/>
</dbReference>
<evidence type="ECO:0000313" key="3">
    <source>
        <dbReference type="Proteomes" id="UP000494245"/>
    </source>
</evidence>
<dbReference type="PANTHER" id="PTHR43845">
    <property type="entry name" value="BLR5969 PROTEIN"/>
    <property type="match status" value="1"/>
</dbReference>
<proteinExistence type="predicted"/>
<name>A0A6V8LRG3_9BACT</name>
<dbReference type="EMBL" id="BLTE01000001">
    <property type="protein sequence ID" value="GFK92187.1"/>
    <property type="molecule type" value="Genomic_DNA"/>
</dbReference>
<dbReference type="GO" id="GO:0047475">
    <property type="term" value="F:phenylacetate-CoA ligase activity"/>
    <property type="evidence" value="ECO:0007669"/>
    <property type="project" value="UniProtKB-EC"/>
</dbReference>
<comment type="caution">
    <text evidence="2">The sequence shown here is derived from an EMBL/GenBank/DDBJ whole genome shotgun (WGS) entry which is preliminary data.</text>
</comment>
<sequence length="345" mass="36582">MTRCPLDAWIEARTGVSGPDPAALRRWQIESLFKIAEWARAQSPLYAARLAGVNLSSRDSAALPFTTPDDLRGRAHDLLCVSQDEVERVVTLTTSGTTGSSKRIFLTGHDLESTLDFFRRGMATFTGPGDAVLVLLPGRRDDCAAVLLARALEEIGVRAVLSPWPCPPYEALRLAVREGVTCLAALPSQLAALLAECPGGGIARVDRALTSGEPVSDSLRLAAARAGIEVYAHYGLTETGFGGGVECQAHSGYHLREADILVEIVDPFTGAPLLPGADGEVVLSTLSRVGMPLLRYRTGDLSRMLPGPCPCGSPLPRLGPVTGRIVRSSGHIRIQTPTKGTAQAS</sequence>
<protein>
    <submittedName>
        <fullName evidence="2">Phenylacetate-coenzyme A ligase</fullName>
        <ecNumber evidence="2">6.2.1.30</ecNumber>
    </submittedName>
</protein>